<evidence type="ECO:0000256" key="1">
    <source>
        <dbReference type="ARBA" id="ARBA00019186"/>
    </source>
</evidence>
<proteinExistence type="inferred from homology"/>
<evidence type="ECO:0000313" key="6">
    <source>
        <dbReference type="Proteomes" id="UP000094112"/>
    </source>
</evidence>
<comment type="similarity">
    <text evidence="3 4">Belongs to the PSMG2 family.</text>
</comment>
<dbReference type="AlphaFoldDB" id="A0A1E3PC00"/>
<protein>
    <recommendedName>
        <fullName evidence="1 4">Proteasome assembly chaperone 2</fullName>
    </recommendedName>
</protein>
<comment type="function">
    <text evidence="4">Involved in 20S proteasome assembly.</text>
</comment>
<evidence type="ECO:0000256" key="2">
    <source>
        <dbReference type="ARBA" id="ARBA00023186"/>
    </source>
</evidence>
<keyword evidence="6" id="KW-1185">Reference proteome</keyword>
<dbReference type="GO" id="GO:0005634">
    <property type="term" value="C:nucleus"/>
    <property type="evidence" value="ECO:0007669"/>
    <property type="project" value="TreeGrafter"/>
</dbReference>
<dbReference type="InterPro" id="IPR038389">
    <property type="entry name" value="PSMG2_sf"/>
</dbReference>
<dbReference type="STRING" id="683960.A0A1E3PC00"/>
<dbReference type="PANTHER" id="PTHR12970:SF1">
    <property type="entry name" value="PROTEASOME ASSEMBLY CHAPERONE 2"/>
    <property type="match status" value="1"/>
</dbReference>
<dbReference type="RefSeq" id="XP_019042108.1">
    <property type="nucleotide sequence ID" value="XM_019185446.1"/>
</dbReference>
<dbReference type="PIRSF" id="PIRSF010044">
    <property type="entry name" value="UCP010044"/>
    <property type="match status" value="1"/>
</dbReference>
<dbReference type="OrthoDB" id="10260712at2759"/>
<dbReference type="Pfam" id="PF09754">
    <property type="entry name" value="PAC2"/>
    <property type="match status" value="1"/>
</dbReference>
<name>A0A1E3PC00_WICAA</name>
<evidence type="ECO:0000256" key="3">
    <source>
        <dbReference type="ARBA" id="ARBA00025745"/>
    </source>
</evidence>
<organism evidence="5 6">
    <name type="scientific">Wickerhamomyces anomalus (strain ATCC 58044 / CBS 1984 / NCYC 433 / NRRL Y-366-8)</name>
    <name type="common">Yeast</name>
    <name type="synonym">Hansenula anomala</name>
    <dbReference type="NCBI Taxonomy" id="683960"/>
    <lineage>
        <taxon>Eukaryota</taxon>
        <taxon>Fungi</taxon>
        <taxon>Dikarya</taxon>
        <taxon>Ascomycota</taxon>
        <taxon>Saccharomycotina</taxon>
        <taxon>Saccharomycetes</taxon>
        <taxon>Phaffomycetales</taxon>
        <taxon>Wickerhamomycetaceae</taxon>
        <taxon>Wickerhamomyces</taxon>
    </lineage>
</organism>
<dbReference type="InterPro" id="IPR016562">
    <property type="entry name" value="Proteasome_assmbl_chp_2_euk"/>
</dbReference>
<accession>A0A1E3PC00</accession>
<evidence type="ECO:0000313" key="5">
    <source>
        <dbReference type="EMBL" id="ODQ62901.1"/>
    </source>
</evidence>
<sequence length="258" mass="28948">MTVSVYPVSSGQTLDSLKHQLKGSKLVVPAISIGNVPQLSVDLLIHNLQLKLVARLDTLFLYPFAAPVDYAGDHKEVAKDGSASTALELYYNEELKLSVIQQRSPIIPDYSQNFLDYLVTVIKELGFGKVLILDSNDYGLKGDVDFEKPLELFSNELEERFKSLKVSNTNDLDKVKESFTTFTNALVTEVNKIKEITLQALLMYVYEGDNFFDAQVVTKEVFDLLKIAQPKELIKPKSWEGAYGDRPIPTNFEEGLFG</sequence>
<dbReference type="Gene3D" id="3.40.50.10900">
    <property type="entry name" value="PAC-like subunit"/>
    <property type="match status" value="1"/>
</dbReference>
<reference evidence="5 6" key="1">
    <citation type="journal article" date="2016" name="Proc. Natl. Acad. Sci. U.S.A.">
        <title>Comparative genomics of biotechnologically important yeasts.</title>
        <authorList>
            <person name="Riley R."/>
            <person name="Haridas S."/>
            <person name="Wolfe K.H."/>
            <person name="Lopes M.R."/>
            <person name="Hittinger C.T."/>
            <person name="Goeker M."/>
            <person name="Salamov A.A."/>
            <person name="Wisecaver J.H."/>
            <person name="Long T.M."/>
            <person name="Calvey C.H."/>
            <person name="Aerts A.L."/>
            <person name="Barry K.W."/>
            <person name="Choi C."/>
            <person name="Clum A."/>
            <person name="Coughlan A.Y."/>
            <person name="Deshpande S."/>
            <person name="Douglass A.P."/>
            <person name="Hanson S.J."/>
            <person name="Klenk H.-P."/>
            <person name="LaButti K.M."/>
            <person name="Lapidus A."/>
            <person name="Lindquist E.A."/>
            <person name="Lipzen A.M."/>
            <person name="Meier-Kolthoff J.P."/>
            <person name="Ohm R.A."/>
            <person name="Otillar R.P."/>
            <person name="Pangilinan J.L."/>
            <person name="Peng Y."/>
            <person name="Rokas A."/>
            <person name="Rosa C.A."/>
            <person name="Scheuner C."/>
            <person name="Sibirny A.A."/>
            <person name="Slot J.C."/>
            <person name="Stielow J.B."/>
            <person name="Sun H."/>
            <person name="Kurtzman C.P."/>
            <person name="Blackwell M."/>
            <person name="Grigoriev I.V."/>
            <person name="Jeffries T.W."/>
        </authorList>
    </citation>
    <scope>NUCLEOTIDE SEQUENCE [LARGE SCALE GENOMIC DNA]</scope>
    <source>
        <strain evidence="6">ATCC 58044 / CBS 1984 / NCYC 433 / NRRL Y-366-8</strain>
    </source>
</reference>
<evidence type="ECO:0000256" key="4">
    <source>
        <dbReference type="PIRNR" id="PIRNR010044"/>
    </source>
</evidence>
<keyword evidence="2 4" id="KW-0143">Chaperone</keyword>
<dbReference type="Proteomes" id="UP000094112">
    <property type="component" value="Unassembled WGS sequence"/>
</dbReference>
<dbReference type="GO" id="GO:0043248">
    <property type="term" value="P:proteasome assembly"/>
    <property type="evidence" value="ECO:0007669"/>
    <property type="project" value="TreeGrafter"/>
</dbReference>
<dbReference type="PANTHER" id="PTHR12970">
    <property type="entry name" value="PROTEASOME ASSEMBLY CHAPERONE 2"/>
    <property type="match status" value="1"/>
</dbReference>
<dbReference type="InterPro" id="IPR019151">
    <property type="entry name" value="Proteasome_assmbl_chaperone_2"/>
</dbReference>
<dbReference type="GO" id="GO:0005829">
    <property type="term" value="C:cytosol"/>
    <property type="evidence" value="ECO:0007669"/>
    <property type="project" value="TreeGrafter"/>
</dbReference>
<gene>
    <name evidence="5" type="ORF">WICANDRAFT_82808</name>
</gene>
<comment type="subunit">
    <text evidence="4">Component of the 20S proteasome chaperone.</text>
</comment>
<dbReference type="EMBL" id="KV454208">
    <property type="protein sequence ID" value="ODQ62901.1"/>
    <property type="molecule type" value="Genomic_DNA"/>
</dbReference>
<dbReference type="GeneID" id="30202692"/>